<sequence>MPGGADLPYCKHLNGHGNRLLRDYVAGGGSYLGICAGAYYACRRVEFEVGGPLEVVGDRELCFFPGAARGPAYPGFDYLSERGAQAAPIRFRQPPLSPPAAAPPSLTTSTISEQYGRSSAGQRNELVWPAGTPGHDGGDGGGGGGGGTDVTPPRLSRHHLVFQGKSADGIGGGGREDGVSGSGGNSGAVRGIGGGSEPCRDVPDSGCPEGPLTGREGGGSETTERLRKQGLDAVPRPWEHPDGAGGEYDNWVYCRDYSNGGPVFVLGTPVLTTGIGSDADVPSATTSTAVSTACSTGDRRTASASSRCTDTRTIVQDNLEILAVYPELGDAIAAVRCRVGTGVAVLCGTHPEMPHEALMASVQLYDEQQAQRLARLGADLAAWEVQRQKFWAALLLACCTATATEMVSTASTSMATVGKLAASTALMPVTETAAQSGDAALDQKAEAALVVAAA</sequence>
<dbReference type="AlphaFoldDB" id="D8TP50"/>
<feature type="compositionally biased region" description="Gly residues" evidence="1">
    <location>
        <begin position="139"/>
        <end position="148"/>
    </location>
</feature>
<evidence type="ECO:0000256" key="1">
    <source>
        <dbReference type="SAM" id="MobiDB-lite"/>
    </source>
</evidence>
<evidence type="ECO:0000313" key="3">
    <source>
        <dbReference type="EMBL" id="EFJ50700.1"/>
    </source>
</evidence>
<evidence type="ECO:0000259" key="2">
    <source>
        <dbReference type="Pfam" id="PF09825"/>
    </source>
</evidence>
<dbReference type="Proteomes" id="UP000001058">
    <property type="component" value="Unassembled WGS sequence"/>
</dbReference>
<feature type="domain" description="Biotin-protein ligase N-terminal" evidence="2">
    <location>
        <begin position="318"/>
        <end position="398"/>
    </location>
</feature>
<dbReference type="GeneID" id="9625137"/>
<reference evidence="3 4" key="1">
    <citation type="journal article" date="2010" name="Science">
        <title>Genomic analysis of organismal complexity in the multicellular green alga Volvox carteri.</title>
        <authorList>
            <person name="Prochnik S.E."/>
            <person name="Umen J."/>
            <person name="Nedelcu A.M."/>
            <person name="Hallmann A."/>
            <person name="Miller S.M."/>
            <person name="Nishii I."/>
            <person name="Ferris P."/>
            <person name="Kuo A."/>
            <person name="Mitros T."/>
            <person name="Fritz-Laylin L.K."/>
            <person name="Hellsten U."/>
            <person name="Chapman J."/>
            <person name="Simakov O."/>
            <person name="Rensing S.A."/>
            <person name="Terry A."/>
            <person name="Pangilinan J."/>
            <person name="Kapitonov V."/>
            <person name="Jurka J."/>
            <person name="Salamov A."/>
            <person name="Shapiro H."/>
            <person name="Schmutz J."/>
            <person name="Grimwood J."/>
            <person name="Lindquist E."/>
            <person name="Lucas S."/>
            <person name="Grigoriev I.V."/>
            <person name="Schmitt R."/>
            <person name="Kirk D."/>
            <person name="Rokhsar D.S."/>
        </authorList>
    </citation>
    <scope>NUCLEOTIDE SEQUENCE [LARGE SCALE GENOMIC DNA]</scope>
    <source>
        <strain evidence="4">f. Nagariensis / Eve</strain>
    </source>
</reference>
<dbReference type="CDD" id="cd03144">
    <property type="entry name" value="GATase1_ScBLP_like"/>
    <property type="match status" value="1"/>
</dbReference>
<evidence type="ECO:0000313" key="4">
    <source>
        <dbReference type="Proteomes" id="UP000001058"/>
    </source>
</evidence>
<dbReference type="OrthoDB" id="10250105at2759"/>
<dbReference type="SUPFAM" id="SSF52317">
    <property type="entry name" value="Class I glutamine amidotransferase-like"/>
    <property type="match status" value="1"/>
</dbReference>
<organism evidence="4">
    <name type="scientific">Volvox carteri f. nagariensis</name>
    <dbReference type="NCBI Taxonomy" id="3068"/>
    <lineage>
        <taxon>Eukaryota</taxon>
        <taxon>Viridiplantae</taxon>
        <taxon>Chlorophyta</taxon>
        <taxon>core chlorophytes</taxon>
        <taxon>Chlorophyceae</taxon>
        <taxon>CS clade</taxon>
        <taxon>Chlamydomonadales</taxon>
        <taxon>Volvocaceae</taxon>
        <taxon>Volvox</taxon>
    </lineage>
</organism>
<gene>
    <name evidence="3" type="ORF">VOLCADRAFT_88490</name>
</gene>
<dbReference type="InterPro" id="IPR019197">
    <property type="entry name" value="Biotin-prot_ligase_N"/>
</dbReference>
<protein>
    <recommendedName>
        <fullName evidence="2">Biotin-protein ligase N-terminal domain-containing protein</fullName>
    </recommendedName>
</protein>
<dbReference type="InterPro" id="IPR029062">
    <property type="entry name" value="Class_I_gatase-like"/>
</dbReference>
<dbReference type="STRING" id="3068.D8TP50"/>
<accession>D8TP50</accession>
<dbReference type="Pfam" id="PF09825">
    <property type="entry name" value="BPL_N"/>
    <property type="match status" value="2"/>
</dbReference>
<proteinExistence type="predicted"/>
<feature type="compositionally biased region" description="Gly residues" evidence="1">
    <location>
        <begin position="180"/>
        <end position="196"/>
    </location>
</feature>
<dbReference type="KEGG" id="vcn:VOLCADRAFT_88490"/>
<feature type="domain" description="Biotin-protein ligase N-terminal" evidence="2">
    <location>
        <begin position="1"/>
        <end position="93"/>
    </location>
</feature>
<dbReference type="eggNOG" id="KOG1536">
    <property type="taxonomic scope" value="Eukaryota"/>
</dbReference>
<name>D8TP50_VOLCA</name>
<dbReference type="InParanoid" id="D8TP50"/>
<keyword evidence="4" id="KW-1185">Reference proteome</keyword>
<feature type="region of interest" description="Disordered" evidence="1">
    <location>
        <begin position="113"/>
        <end position="225"/>
    </location>
</feature>
<dbReference type="EMBL" id="GL378330">
    <property type="protein sequence ID" value="EFJ50700.1"/>
    <property type="molecule type" value="Genomic_DNA"/>
</dbReference>
<feature type="compositionally biased region" description="Polar residues" evidence="1">
    <location>
        <begin position="113"/>
        <end position="122"/>
    </location>
</feature>
<dbReference type="RefSeq" id="XP_002948293.1">
    <property type="nucleotide sequence ID" value="XM_002948247.1"/>
</dbReference>